<reference evidence="3 4" key="1">
    <citation type="journal article" date="2019" name="Genome Biol. Evol.">
        <title>Insights into the evolution of the New World diploid cottons (Gossypium, subgenus Houzingenia) based on genome sequencing.</title>
        <authorList>
            <person name="Grover C.E."/>
            <person name="Arick M.A. 2nd"/>
            <person name="Thrash A."/>
            <person name="Conover J.L."/>
            <person name="Sanders W.S."/>
            <person name="Peterson D.G."/>
            <person name="Frelichowski J.E."/>
            <person name="Scheffler J.A."/>
            <person name="Scheffler B.E."/>
            <person name="Wendel J.F."/>
        </authorList>
    </citation>
    <scope>NUCLEOTIDE SEQUENCE [LARGE SCALE GENOMIC DNA]</scope>
    <source>
        <strain evidence="3">1</strain>
        <tissue evidence="3">Leaf</tissue>
    </source>
</reference>
<keyword evidence="2" id="KW-0732">Signal</keyword>
<feature type="signal peptide" evidence="2">
    <location>
        <begin position="1"/>
        <end position="23"/>
    </location>
</feature>
<sequence length="322" mass="33596">MKLFNTIIIVVLFLVLLLAKANGSVEIPVNTIGLNENKDCCQPSEGDNNNGDCDDGGDSGAMNGYSRGSKGGRGGGDGDGDGGGSGGGQGYGGGYGNGGEGDYQMHRLQGYVEGTIAVPPRVISTDSRLQIQNPTFVTYEQQDSALASWLMSSVSPSLHTHLVGLRSAFEIWNKPDHTIKVIIMAVLGHVIEEGTLIIRDLNVNCVSSNYVKPSNGVNGFYCYPGPTTGFTMFSPQVGHPGFTELNTQGTFSGSGGLNVPAHMPSTRMPRAYAGAPHIAAYNCSIPFISNSNPPNSYAMSYNNGNLFASVAGSSGPGSTQAI</sequence>
<keyword evidence="4" id="KW-1185">Reference proteome</keyword>
<evidence type="ECO:0000256" key="2">
    <source>
        <dbReference type="SAM" id="SignalP"/>
    </source>
</evidence>
<dbReference type="EMBL" id="JABFAF010000011">
    <property type="protein sequence ID" value="MBA0870629.1"/>
    <property type="molecule type" value="Genomic_DNA"/>
</dbReference>
<proteinExistence type="predicted"/>
<dbReference type="AlphaFoldDB" id="A0A7J9MJQ4"/>
<organism evidence="3 4">
    <name type="scientific">Gossypium schwendimanii</name>
    <name type="common">Cotton</name>
    <dbReference type="NCBI Taxonomy" id="34291"/>
    <lineage>
        <taxon>Eukaryota</taxon>
        <taxon>Viridiplantae</taxon>
        <taxon>Streptophyta</taxon>
        <taxon>Embryophyta</taxon>
        <taxon>Tracheophyta</taxon>
        <taxon>Spermatophyta</taxon>
        <taxon>Magnoliopsida</taxon>
        <taxon>eudicotyledons</taxon>
        <taxon>Gunneridae</taxon>
        <taxon>Pentapetalae</taxon>
        <taxon>rosids</taxon>
        <taxon>malvids</taxon>
        <taxon>Malvales</taxon>
        <taxon>Malvaceae</taxon>
        <taxon>Malvoideae</taxon>
        <taxon>Gossypium</taxon>
    </lineage>
</organism>
<dbReference type="Proteomes" id="UP000593576">
    <property type="component" value="Unassembled WGS sequence"/>
</dbReference>
<evidence type="ECO:0000256" key="1">
    <source>
        <dbReference type="SAM" id="MobiDB-lite"/>
    </source>
</evidence>
<gene>
    <name evidence="3" type="ORF">Goshw_015095</name>
</gene>
<protein>
    <submittedName>
        <fullName evidence="3">Uncharacterized protein</fullName>
    </submittedName>
</protein>
<dbReference type="OrthoDB" id="1745344at2759"/>
<evidence type="ECO:0000313" key="3">
    <source>
        <dbReference type="EMBL" id="MBA0870629.1"/>
    </source>
</evidence>
<name>A0A7J9MJQ4_GOSSC</name>
<accession>A0A7J9MJQ4</accession>
<comment type="caution">
    <text evidence="3">The sequence shown here is derived from an EMBL/GenBank/DDBJ whole genome shotgun (WGS) entry which is preliminary data.</text>
</comment>
<feature type="chain" id="PRO_5029901898" evidence="2">
    <location>
        <begin position="24"/>
        <end position="322"/>
    </location>
</feature>
<evidence type="ECO:0000313" key="4">
    <source>
        <dbReference type="Proteomes" id="UP000593576"/>
    </source>
</evidence>
<feature type="region of interest" description="Disordered" evidence="1">
    <location>
        <begin position="50"/>
        <end position="95"/>
    </location>
</feature>
<feature type="compositionally biased region" description="Gly residues" evidence="1">
    <location>
        <begin position="69"/>
        <end position="95"/>
    </location>
</feature>